<organism evidence="2 3">
    <name type="scientific">Streptosporangium amethystogenes subsp. fukuiense</name>
    <dbReference type="NCBI Taxonomy" id="698418"/>
    <lineage>
        <taxon>Bacteria</taxon>
        <taxon>Bacillati</taxon>
        <taxon>Actinomycetota</taxon>
        <taxon>Actinomycetes</taxon>
        <taxon>Streptosporangiales</taxon>
        <taxon>Streptosporangiaceae</taxon>
        <taxon>Streptosporangium</taxon>
    </lineage>
</organism>
<proteinExistence type="predicted"/>
<accession>A0ABW2SZ94</accession>
<gene>
    <name evidence="2" type="ORF">ACFQVD_14890</name>
</gene>
<dbReference type="Gene3D" id="1.20.1260.10">
    <property type="match status" value="1"/>
</dbReference>
<dbReference type="RefSeq" id="WP_343965166.1">
    <property type="nucleotide sequence ID" value="NZ_BAAAGK010000027.1"/>
</dbReference>
<dbReference type="PANTHER" id="PTHR36933:SF1">
    <property type="entry name" value="SLL0788 PROTEIN"/>
    <property type="match status" value="1"/>
</dbReference>
<dbReference type="InterPro" id="IPR005183">
    <property type="entry name" value="DUF305_CopM-like"/>
</dbReference>
<keyword evidence="3" id="KW-1185">Reference proteome</keyword>
<sequence>MPSQIIAVIMAISVLGGCAEAAQRGPAPLVAETGAPVIIPGGPGEAGRTARPGENLGESEARVTAADVRFAEGMIPHHRQALEMAELVPARSSSPVLRKLAERITAAQRPEIAAMTSWLEAVGRAPQGHEGHDEHAVTLEEMNRLRGARGAAFDTLFLTLMITHHEAAVTMAGLQLREGADRAMLAVAKDVVSGQGIEIARMRRLLRPAA</sequence>
<reference evidence="3" key="1">
    <citation type="journal article" date="2019" name="Int. J. Syst. Evol. Microbiol.">
        <title>The Global Catalogue of Microorganisms (GCM) 10K type strain sequencing project: providing services to taxonomists for standard genome sequencing and annotation.</title>
        <authorList>
            <consortium name="The Broad Institute Genomics Platform"/>
            <consortium name="The Broad Institute Genome Sequencing Center for Infectious Disease"/>
            <person name="Wu L."/>
            <person name="Ma J."/>
        </authorList>
    </citation>
    <scope>NUCLEOTIDE SEQUENCE [LARGE SCALE GENOMIC DNA]</scope>
    <source>
        <strain evidence="3">JCM 10083</strain>
    </source>
</reference>
<evidence type="ECO:0000259" key="1">
    <source>
        <dbReference type="Pfam" id="PF03713"/>
    </source>
</evidence>
<name>A0ABW2SZ94_9ACTN</name>
<dbReference type="InterPro" id="IPR012347">
    <property type="entry name" value="Ferritin-like"/>
</dbReference>
<protein>
    <submittedName>
        <fullName evidence="2">DUF305 domain-containing protein</fullName>
    </submittedName>
</protein>
<dbReference type="EMBL" id="JBHTEE010000001">
    <property type="protein sequence ID" value="MFC7601383.1"/>
    <property type="molecule type" value="Genomic_DNA"/>
</dbReference>
<dbReference type="PANTHER" id="PTHR36933">
    <property type="entry name" value="SLL0788 PROTEIN"/>
    <property type="match status" value="1"/>
</dbReference>
<comment type="caution">
    <text evidence="2">The sequence shown here is derived from an EMBL/GenBank/DDBJ whole genome shotgun (WGS) entry which is preliminary data.</text>
</comment>
<evidence type="ECO:0000313" key="2">
    <source>
        <dbReference type="EMBL" id="MFC7601383.1"/>
    </source>
</evidence>
<feature type="domain" description="DUF305" evidence="1">
    <location>
        <begin position="67"/>
        <end position="206"/>
    </location>
</feature>
<dbReference type="Proteomes" id="UP001596514">
    <property type="component" value="Unassembled WGS sequence"/>
</dbReference>
<dbReference type="Pfam" id="PF03713">
    <property type="entry name" value="DUF305"/>
    <property type="match status" value="1"/>
</dbReference>
<evidence type="ECO:0000313" key="3">
    <source>
        <dbReference type="Proteomes" id="UP001596514"/>
    </source>
</evidence>